<proteinExistence type="predicted"/>
<reference evidence="3 4" key="1">
    <citation type="submission" date="2024-01" db="EMBL/GenBank/DDBJ databases">
        <authorList>
            <person name="Allen C."/>
            <person name="Tagirdzhanova G."/>
        </authorList>
    </citation>
    <scope>NUCLEOTIDE SEQUENCE [LARGE SCALE GENOMIC DNA]</scope>
</reference>
<sequence length="215" mass="23812">MAQKGDFLDHMKRSFADVPIDTANDNAIDTLAFLEASEEVLKLSSAFGSIVNGLVGSDIKKNIDGVREGCQRNPLHAATLQSLCAVDAKAQEKLMWLLRGLRFIYYALTLDVDDKANDSVPEDQQTLSKPFAESYDKVLSEHHFRITRMAISKAISASLPTAKDFYGTLSSSRSMTETRQALKPWLEGLGHIVDIMYPLIDTSSPEFKARAKAKK</sequence>
<keyword evidence="4" id="KW-1185">Reference proteome</keyword>
<evidence type="ECO:0000259" key="2">
    <source>
        <dbReference type="Pfam" id="PF08718"/>
    </source>
</evidence>
<name>A0ABP0AUJ1_9PEZI</name>
<dbReference type="InterPro" id="IPR036497">
    <property type="entry name" value="GLTP_sf"/>
</dbReference>
<gene>
    <name evidence="3" type="ORF">SCUCBS95973_000963</name>
</gene>
<dbReference type="EMBL" id="CAWUHB010000003">
    <property type="protein sequence ID" value="CAK7210943.1"/>
    <property type="molecule type" value="Genomic_DNA"/>
</dbReference>
<keyword evidence="1" id="KW-0813">Transport</keyword>
<dbReference type="InterPro" id="IPR014830">
    <property type="entry name" value="Glycolipid_transfer_prot_dom"/>
</dbReference>
<dbReference type="Pfam" id="PF08718">
    <property type="entry name" value="GLTP"/>
    <property type="match status" value="1"/>
</dbReference>
<evidence type="ECO:0000313" key="3">
    <source>
        <dbReference type="EMBL" id="CAK7210943.1"/>
    </source>
</evidence>
<dbReference type="PANTHER" id="PTHR10219">
    <property type="entry name" value="GLYCOLIPID TRANSFER PROTEIN-RELATED"/>
    <property type="match status" value="1"/>
</dbReference>
<dbReference type="Gene3D" id="1.10.3520.10">
    <property type="entry name" value="Glycolipid transfer protein"/>
    <property type="match status" value="1"/>
</dbReference>
<evidence type="ECO:0000313" key="4">
    <source>
        <dbReference type="Proteomes" id="UP001642405"/>
    </source>
</evidence>
<dbReference type="SUPFAM" id="SSF110004">
    <property type="entry name" value="Glycolipid transfer protein, GLTP"/>
    <property type="match status" value="1"/>
</dbReference>
<organism evidence="3 4">
    <name type="scientific">Sporothrix curviconia</name>
    <dbReference type="NCBI Taxonomy" id="1260050"/>
    <lineage>
        <taxon>Eukaryota</taxon>
        <taxon>Fungi</taxon>
        <taxon>Dikarya</taxon>
        <taxon>Ascomycota</taxon>
        <taxon>Pezizomycotina</taxon>
        <taxon>Sordariomycetes</taxon>
        <taxon>Sordariomycetidae</taxon>
        <taxon>Ophiostomatales</taxon>
        <taxon>Ophiostomataceae</taxon>
        <taxon>Sporothrix</taxon>
    </lineage>
</organism>
<comment type="caution">
    <text evidence="3">The sequence shown here is derived from an EMBL/GenBank/DDBJ whole genome shotgun (WGS) entry which is preliminary data.</text>
</comment>
<dbReference type="Proteomes" id="UP001642405">
    <property type="component" value="Unassembled WGS sequence"/>
</dbReference>
<protein>
    <recommendedName>
        <fullName evidence="2">Glycolipid transfer protein domain-containing protein</fullName>
    </recommendedName>
</protein>
<evidence type="ECO:0000256" key="1">
    <source>
        <dbReference type="ARBA" id="ARBA00022448"/>
    </source>
</evidence>
<dbReference type="PANTHER" id="PTHR10219:SF25">
    <property type="entry name" value="PLECKSTRIN HOMOLOGY DOMAIN-CONTAINING FAMILY A MEMBER 8"/>
    <property type="match status" value="1"/>
</dbReference>
<accession>A0ABP0AUJ1</accession>
<feature type="domain" description="Glycolipid transfer protein" evidence="2">
    <location>
        <begin position="28"/>
        <end position="170"/>
    </location>
</feature>